<gene>
    <name evidence="1" type="ORF">Q3M24_19290</name>
</gene>
<reference evidence="1" key="1">
    <citation type="journal article" date="2024" name="Syst. Appl. Microbiol.">
        <title>First single-strain enrichments of Electrothrix cable bacteria, description of E. aestuarii sp. nov. and E. rattekaaiensis sp. nov., and proposal of a cable bacteria taxonomy following the rules of the SeqCode.</title>
        <authorList>
            <person name="Plum-Jensen L.E."/>
            <person name="Schramm A."/>
            <person name="Marshall I.P.G."/>
        </authorList>
    </citation>
    <scope>NUCLEOTIDE SEQUENCE</scope>
    <source>
        <strain evidence="1">Rat1</strain>
    </source>
</reference>
<accession>A0AAU8LTE8</accession>
<name>A0AAU8LTE8_9BACT</name>
<evidence type="ECO:0000313" key="1">
    <source>
        <dbReference type="EMBL" id="XCN72414.1"/>
    </source>
</evidence>
<protein>
    <submittedName>
        <fullName evidence="1">Uncharacterized protein</fullName>
    </submittedName>
</protein>
<dbReference type="AlphaFoldDB" id="A0AAU8LTE8"/>
<dbReference type="KEGG" id="eaj:Q3M24_19290"/>
<dbReference type="EMBL" id="CP159373">
    <property type="protein sequence ID" value="XCN72414.1"/>
    <property type="molecule type" value="Genomic_DNA"/>
</dbReference>
<sequence>MKEKRLNTQESTWDSFFLSDEKVTDDFMSEERIAPDLFDATIDDMELIFCKDHSIDNL</sequence>
<reference evidence="1" key="2">
    <citation type="submission" date="2024-06" db="EMBL/GenBank/DDBJ databases">
        <authorList>
            <person name="Plum-Jensen L.E."/>
            <person name="Schramm A."/>
            <person name="Marshall I.P.G."/>
        </authorList>
    </citation>
    <scope>NUCLEOTIDE SEQUENCE</scope>
    <source>
        <strain evidence="1">Rat1</strain>
    </source>
</reference>
<proteinExistence type="predicted"/>
<organism evidence="1">
    <name type="scientific">Candidatus Electrothrix aestuarii</name>
    <dbReference type="NCBI Taxonomy" id="3062594"/>
    <lineage>
        <taxon>Bacteria</taxon>
        <taxon>Pseudomonadati</taxon>
        <taxon>Thermodesulfobacteriota</taxon>
        <taxon>Desulfobulbia</taxon>
        <taxon>Desulfobulbales</taxon>
        <taxon>Desulfobulbaceae</taxon>
        <taxon>Candidatus Electrothrix</taxon>
    </lineage>
</organism>